<accession>A0A9P3PK97</accession>
<dbReference type="AlphaFoldDB" id="A0A9P3PK97"/>
<dbReference type="OrthoDB" id="2744793at2759"/>
<sequence length="140" mass="15032">MPVVSLATNISATLLIFYRLWDHRKAIGAFAPLTNVSRAQKVMSLFVESGVVYCGIQLCALIACQLVPSRPQTGKDYKLSILPELSLSLAAIYPSVVVLLVNRQRSMVDTFGLSAELRNLASDTELPLGCRGASSAPAPP</sequence>
<organism evidence="2 3">
    <name type="scientific">Lyophyllum shimeji</name>
    <name type="common">Hon-shimeji</name>
    <name type="synonym">Tricholoma shimeji</name>
    <dbReference type="NCBI Taxonomy" id="47721"/>
    <lineage>
        <taxon>Eukaryota</taxon>
        <taxon>Fungi</taxon>
        <taxon>Dikarya</taxon>
        <taxon>Basidiomycota</taxon>
        <taxon>Agaricomycotina</taxon>
        <taxon>Agaricomycetes</taxon>
        <taxon>Agaricomycetidae</taxon>
        <taxon>Agaricales</taxon>
        <taxon>Tricholomatineae</taxon>
        <taxon>Lyophyllaceae</taxon>
        <taxon>Lyophyllum</taxon>
    </lineage>
</organism>
<evidence type="ECO:0000313" key="2">
    <source>
        <dbReference type="EMBL" id="GLB36931.1"/>
    </source>
</evidence>
<proteinExistence type="predicted"/>
<gene>
    <name evidence="2" type="ORF">LshimejAT787_0312180</name>
</gene>
<feature type="transmembrane region" description="Helical" evidence="1">
    <location>
        <begin position="80"/>
        <end position="101"/>
    </location>
</feature>
<keyword evidence="1" id="KW-0472">Membrane</keyword>
<dbReference type="EMBL" id="BRPK01000003">
    <property type="protein sequence ID" value="GLB36931.1"/>
    <property type="molecule type" value="Genomic_DNA"/>
</dbReference>
<feature type="transmembrane region" description="Helical" evidence="1">
    <location>
        <begin position="42"/>
        <end position="68"/>
    </location>
</feature>
<name>A0A9P3PK97_LYOSH</name>
<reference evidence="2" key="1">
    <citation type="submission" date="2022-07" db="EMBL/GenBank/DDBJ databases">
        <title>The genome of Lyophyllum shimeji provides insight into the initial evolution of ectomycorrhizal fungal genome.</title>
        <authorList>
            <person name="Kobayashi Y."/>
            <person name="Shibata T."/>
            <person name="Hirakawa H."/>
            <person name="Shigenobu S."/>
            <person name="Nishiyama T."/>
            <person name="Yamada A."/>
            <person name="Hasebe M."/>
            <person name="Kawaguchi M."/>
        </authorList>
    </citation>
    <scope>NUCLEOTIDE SEQUENCE</scope>
    <source>
        <strain evidence="2">AT787</strain>
    </source>
</reference>
<protein>
    <submittedName>
        <fullName evidence="2">Uncharacterized protein</fullName>
    </submittedName>
</protein>
<dbReference type="Proteomes" id="UP001063166">
    <property type="component" value="Unassembled WGS sequence"/>
</dbReference>
<comment type="caution">
    <text evidence="2">The sequence shown here is derived from an EMBL/GenBank/DDBJ whole genome shotgun (WGS) entry which is preliminary data.</text>
</comment>
<keyword evidence="3" id="KW-1185">Reference proteome</keyword>
<keyword evidence="1" id="KW-0812">Transmembrane</keyword>
<keyword evidence="1" id="KW-1133">Transmembrane helix</keyword>
<evidence type="ECO:0000256" key="1">
    <source>
        <dbReference type="SAM" id="Phobius"/>
    </source>
</evidence>
<evidence type="ECO:0000313" key="3">
    <source>
        <dbReference type="Proteomes" id="UP001063166"/>
    </source>
</evidence>
<feature type="transmembrane region" description="Helical" evidence="1">
    <location>
        <begin position="6"/>
        <end position="21"/>
    </location>
</feature>